<proteinExistence type="predicted"/>
<protein>
    <recommendedName>
        <fullName evidence="2">GYD domain-containing protein</fullName>
    </recommendedName>
</protein>
<dbReference type="STRING" id="886738.Nlim_0148"/>
<reference evidence="1" key="1">
    <citation type="journal article" date="2011" name="PLoS ONE">
        <title>Genome of a low-salinity ammonia-oxidizing archaeon determined by single-cell and metagenomic analysis.</title>
        <authorList>
            <person name="Blainey P.C."/>
            <person name="Mosier A.C."/>
            <person name="Potanina A."/>
            <person name="Francis C.A."/>
            <person name="Quake S.R."/>
        </authorList>
    </citation>
    <scope>NUCLEOTIDE SEQUENCE [LARGE SCALE GENOMIC DNA]</scope>
    <source>
        <strain evidence="1">SFB1</strain>
    </source>
</reference>
<sequence>MLFGVFAIHSPESCPLNSAASKKIFLNLESKIKSNMKKYQILKVVGFYMSVLEHEWIIILDAKSAHDIEQLCIAVGISSLSTVKIVPMKDYSVIAKALKSKK</sequence>
<evidence type="ECO:0008006" key="2">
    <source>
        <dbReference type="Google" id="ProtNLM"/>
    </source>
</evidence>
<comment type="caution">
    <text evidence="1">The sequence shown here is derived from an EMBL/GenBank/DDBJ whole genome shotgun (WGS) entry which is preliminary data.</text>
</comment>
<evidence type="ECO:0000313" key="1">
    <source>
        <dbReference type="EMBL" id="EGG42962.1"/>
    </source>
</evidence>
<organism evidence="1">
    <name type="scientific">Candidatus Nitrosarchaeum limnium SFB1</name>
    <dbReference type="NCBI Taxonomy" id="886738"/>
    <lineage>
        <taxon>Archaea</taxon>
        <taxon>Nitrososphaerota</taxon>
        <taxon>Nitrososphaeria</taxon>
        <taxon>Nitrosopumilales</taxon>
        <taxon>Nitrosopumilaceae</taxon>
        <taxon>Nitrosarchaeum</taxon>
    </lineage>
</organism>
<gene>
    <name evidence="1" type="ORF">Nlim_0148</name>
</gene>
<dbReference type="HOGENOM" id="CLU_178999_0_0_2"/>
<dbReference type="Proteomes" id="UP000004348">
    <property type="component" value="Chromosome"/>
</dbReference>
<dbReference type="EMBL" id="AEGP01000016">
    <property type="protein sequence ID" value="EGG42962.1"/>
    <property type="molecule type" value="Genomic_DNA"/>
</dbReference>
<accession>F3KI54</accession>
<name>F3KI54_9ARCH</name>
<dbReference type="AlphaFoldDB" id="F3KI54"/>